<dbReference type="Pfam" id="PF01565">
    <property type="entry name" value="FAD_binding_4"/>
    <property type="match status" value="1"/>
</dbReference>
<comment type="cofactor">
    <cofactor evidence="1">
        <name>FAD</name>
        <dbReference type="ChEBI" id="CHEBI:57692"/>
    </cofactor>
</comment>
<dbReference type="InterPro" id="IPR016166">
    <property type="entry name" value="FAD-bd_PCMH"/>
</dbReference>
<gene>
    <name evidence="7" type="ORF">GCM10012280_31920</name>
</gene>
<keyword evidence="8" id="KW-1185">Reference proteome</keyword>
<reference evidence="7" key="1">
    <citation type="journal article" date="2014" name="Int. J. Syst. Evol. Microbiol.">
        <title>Complete genome sequence of Corynebacterium casei LMG S-19264T (=DSM 44701T), isolated from a smear-ripened cheese.</title>
        <authorList>
            <consortium name="US DOE Joint Genome Institute (JGI-PGF)"/>
            <person name="Walter F."/>
            <person name="Albersmeier A."/>
            <person name="Kalinowski J."/>
            <person name="Ruckert C."/>
        </authorList>
    </citation>
    <scope>NUCLEOTIDE SEQUENCE</scope>
    <source>
        <strain evidence="7">CGMCC 4.7201</strain>
    </source>
</reference>
<dbReference type="PANTHER" id="PTHR42934">
    <property type="entry name" value="GLYCOLATE OXIDASE SUBUNIT GLCD"/>
    <property type="match status" value="1"/>
</dbReference>
<evidence type="ECO:0000313" key="8">
    <source>
        <dbReference type="Proteomes" id="UP000641932"/>
    </source>
</evidence>
<dbReference type="SUPFAM" id="SSF55103">
    <property type="entry name" value="FAD-linked oxidases, C-terminal domain"/>
    <property type="match status" value="1"/>
</dbReference>
<organism evidence="7 8">
    <name type="scientific">Wenjunlia tyrosinilytica</name>
    <dbReference type="NCBI Taxonomy" id="1544741"/>
    <lineage>
        <taxon>Bacteria</taxon>
        <taxon>Bacillati</taxon>
        <taxon>Actinomycetota</taxon>
        <taxon>Actinomycetes</taxon>
        <taxon>Kitasatosporales</taxon>
        <taxon>Streptomycetaceae</taxon>
        <taxon>Wenjunlia</taxon>
    </lineage>
</organism>
<evidence type="ECO:0000256" key="3">
    <source>
        <dbReference type="ARBA" id="ARBA00022630"/>
    </source>
</evidence>
<evidence type="ECO:0000256" key="5">
    <source>
        <dbReference type="ARBA" id="ARBA00023002"/>
    </source>
</evidence>
<dbReference type="PANTHER" id="PTHR42934:SF2">
    <property type="entry name" value="GLYCOLATE OXIDASE SUBUNIT GLCD"/>
    <property type="match status" value="1"/>
</dbReference>
<dbReference type="InterPro" id="IPR006094">
    <property type="entry name" value="Oxid_FAD_bind_N"/>
</dbReference>
<dbReference type="Gene3D" id="3.30.465.10">
    <property type="match status" value="1"/>
</dbReference>
<dbReference type="AlphaFoldDB" id="A0A917ZSV1"/>
<dbReference type="InterPro" id="IPR016171">
    <property type="entry name" value="Vanillyl_alc_oxidase_C-sub2"/>
</dbReference>
<proteinExistence type="inferred from homology"/>
<evidence type="ECO:0000256" key="1">
    <source>
        <dbReference type="ARBA" id="ARBA00001974"/>
    </source>
</evidence>
<dbReference type="SUPFAM" id="SSF56176">
    <property type="entry name" value="FAD-binding/transporter-associated domain-like"/>
    <property type="match status" value="1"/>
</dbReference>
<dbReference type="InterPro" id="IPR016164">
    <property type="entry name" value="FAD-linked_Oxase-like_C"/>
</dbReference>
<sequence>MGDLVEQLRSGLPAEAVVTDPDITASYRNDMASFCEAGDPAVVVLPRTVEQVQHVMRTATALRVPVVPQGALTGLSGAANAVEGCIALSLVKMDRILDIDPVNRIAVVEPGVVNAVLSKAVAEKGLYYPPDPSSWEQCTIGGNIGTGSGGLCCVKYGVTAEYVLGLEVVLADGRLMTTGRRTAKGVAGYDLTRLFVGAEGTLGIVVRAVLALRPTPPPQLVLAAEFSSVEAASDAVCRIMEGGHVPSLLELMDHTTIRAVNALANMGLPGSTQALLLAAFDTPEPSADLAEVGRLCEQAGAVAVVPADDVAESELLLQARRLSLVALETLGTTMIDDVAVPRSRLGRMLSGVSAIADKYGLTIGVCAHAGDGNTHPVVCFDAGDPDETRRARESFDEIMALGLELGGTITGEHGVGVLKKEWLARELGPTGVELQRGIRSVFDPLGILNPGKVF</sequence>
<reference evidence="7" key="2">
    <citation type="submission" date="2020-09" db="EMBL/GenBank/DDBJ databases">
        <authorList>
            <person name="Sun Q."/>
            <person name="Zhou Y."/>
        </authorList>
    </citation>
    <scope>NUCLEOTIDE SEQUENCE</scope>
    <source>
        <strain evidence="7">CGMCC 4.7201</strain>
    </source>
</reference>
<dbReference type="EMBL" id="BMMS01000012">
    <property type="protein sequence ID" value="GGO89237.1"/>
    <property type="molecule type" value="Genomic_DNA"/>
</dbReference>
<evidence type="ECO:0000256" key="2">
    <source>
        <dbReference type="ARBA" id="ARBA00008000"/>
    </source>
</evidence>
<dbReference type="FunFam" id="1.10.45.10:FF:000001">
    <property type="entry name" value="D-lactate dehydrogenase mitochondrial"/>
    <property type="match status" value="1"/>
</dbReference>
<dbReference type="Pfam" id="PF02913">
    <property type="entry name" value="FAD-oxidase_C"/>
    <property type="match status" value="1"/>
</dbReference>
<dbReference type="GO" id="GO:0016491">
    <property type="term" value="F:oxidoreductase activity"/>
    <property type="evidence" value="ECO:0007669"/>
    <property type="project" value="UniProtKB-KW"/>
</dbReference>
<comment type="caution">
    <text evidence="7">The sequence shown here is derived from an EMBL/GenBank/DDBJ whole genome shotgun (WGS) entry which is preliminary data.</text>
</comment>
<dbReference type="Proteomes" id="UP000641932">
    <property type="component" value="Unassembled WGS sequence"/>
</dbReference>
<keyword evidence="3" id="KW-0285">Flavoprotein</keyword>
<feature type="domain" description="FAD-binding PCMH-type" evidence="6">
    <location>
        <begin position="36"/>
        <end position="215"/>
    </location>
</feature>
<evidence type="ECO:0000313" key="7">
    <source>
        <dbReference type="EMBL" id="GGO89237.1"/>
    </source>
</evidence>
<evidence type="ECO:0000256" key="4">
    <source>
        <dbReference type="ARBA" id="ARBA00022827"/>
    </source>
</evidence>
<protein>
    <submittedName>
        <fullName evidence="7">FAD-linked oxidase</fullName>
    </submittedName>
</protein>
<dbReference type="PROSITE" id="PS51387">
    <property type="entry name" value="FAD_PCMH"/>
    <property type="match status" value="1"/>
</dbReference>
<dbReference type="RefSeq" id="WP_189132327.1">
    <property type="nucleotide sequence ID" value="NZ_BMMS01000012.1"/>
</dbReference>
<dbReference type="FunFam" id="3.30.70.2740:FF:000001">
    <property type="entry name" value="D-lactate dehydrogenase mitochondrial"/>
    <property type="match status" value="1"/>
</dbReference>
<dbReference type="Gene3D" id="1.10.45.10">
    <property type="entry name" value="Vanillyl-alcohol Oxidase, Chain A, domain 4"/>
    <property type="match status" value="1"/>
</dbReference>
<dbReference type="Gene3D" id="3.30.70.2740">
    <property type="match status" value="1"/>
</dbReference>
<name>A0A917ZSV1_9ACTN</name>
<keyword evidence="4" id="KW-0274">FAD</keyword>
<keyword evidence="5" id="KW-0560">Oxidoreductase</keyword>
<dbReference type="GO" id="GO:0071949">
    <property type="term" value="F:FAD binding"/>
    <property type="evidence" value="ECO:0007669"/>
    <property type="project" value="InterPro"/>
</dbReference>
<dbReference type="InterPro" id="IPR051914">
    <property type="entry name" value="FAD-linked_OxidoTrans_Type4"/>
</dbReference>
<evidence type="ECO:0000259" key="6">
    <source>
        <dbReference type="PROSITE" id="PS51387"/>
    </source>
</evidence>
<dbReference type="InterPro" id="IPR016169">
    <property type="entry name" value="FAD-bd_PCMH_sub2"/>
</dbReference>
<dbReference type="InterPro" id="IPR036318">
    <property type="entry name" value="FAD-bd_PCMH-like_sf"/>
</dbReference>
<comment type="similarity">
    <text evidence="2">Belongs to the FAD-binding oxidoreductase/transferase type 4 family.</text>
</comment>
<dbReference type="InterPro" id="IPR004113">
    <property type="entry name" value="FAD-bd_oxidored_4_C"/>
</dbReference>
<accession>A0A917ZSV1</accession>